<evidence type="ECO:0000256" key="1">
    <source>
        <dbReference type="SAM" id="MobiDB-lite"/>
    </source>
</evidence>
<sequence length="138" mass="15503">MKHFMQPRNTILRETTIEFLASPNPSTAKPQLLRKRRGSKENAPSSGHRESRRAPRRPLRCRIRNRCSRFQSTRRISAAKLKSPLPPQPPSSNPLKRKLSMERIPENSVIGTCESGVQVKFLGCGLMKSPGSKIVAFG</sequence>
<evidence type="ECO:0000313" key="3">
    <source>
        <dbReference type="Proteomes" id="UP000030645"/>
    </source>
</evidence>
<keyword evidence="3" id="KW-1185">Reference proteome</keyword>
<proteinExistence type="predicted"/>
<organism evidence="2 3">
    <name type="scientific">Morus notabilis</name>
    <dbReference type="NCBI Taxonomy" id="981085"/>
    <lineage>
        <taxon>Eukaryota</taxon>
        <taxon>Viridiplantae</taxon>
        <taxon>Streptophyta</taxon>
        <taxon>Embryophyta</taxon>
        <taxon>Tracheophyta</taxon>
        <taxon>Spermatophyta</taxon>
        <taxon>Magnoliopsida</taxon>
        <taxon>eudicotyledons</taxon>
        <taxon>Gunneridae</taxon>
        <taxon>Pentapetalae</taxon>
        <taxon>rosids</taxon>
        <taxon>fabids</taxon>
        <taxon>Rosales</taxon>
        <taxon>Moraceae</taxon>
        <taxon>Moreae</taxon>
        <taxon>Morus</taxon>
    </lineage>
</organism>
<gene>
    <name evidence="2" type="ORF">L484_024907</name>
</gene>
<evidence type="ECO:0000313" key="2">
    <source>
        <dbReference type="EMBL" id="EXB66611.1"/>
    </source>
</evidence>
<accession>W9R386</accession>
<dbReference type="EMBL" id="KE344550">
    <property type="protein sequence ID" value="EXB66611.1"/>
    <property type="molecule type" value="Genomic_DNA"/>
</dbReference>
<name>W9R386_9ROSA</name>
<dbReference type="STRING" id="981085.W9R386"/>
<feature type="compositionally biased region" description="Basic residues" evidence="1">
    <location>
        <begin position="54"/>
        <end position="67"/>
    </location>
</feature>
<reference evidence="3" key="1">
    <citation type="submission" date="2013-01" db="EMBL/GenBank/DDBJ databases">
        <title>Draft Genome Sequence of a Mulberry Tree, Morus notabilis C.K. Schneid.</title>
        <authorList>
            <person name="He N."/>
            <person name="Zhao S."/>
        </authorList>
    </citation>
    <scope>NUCLEOTIDE SEQUENCE</scope>
</reference>
<dbReference type="AlphaFoldDB" id="W9R386"/>
<feature type="region of interest" description="Disordered" evidence="1">
    <location>
        <begin position="15"/>
        <end position="97"/>
    </location>
</feature>
<dbReference type="Proteomes" id="UP000030645">
    <property type="component" value="Unassembled WGS sequence"/>
</dbReference>
<protein>
    <submittedName>
        <fullName evidence="2">Uncharacterized protein</fullName>
    </submittedName>
</protein>